<dbReference type="STRING" id="81972.D7KJ87"/>
<dbReference type="Gramene" id="Al_scaffold_0001_3431">
    <property type="protein sequence ID" value="Al_scaffold_0001_3431"/>
    <property type="gene ID" value="Al_scaffold_0001_3431"/>
</dbReference>
<dbReference type="FunFam" id="3.80.10.10:FF:000095">
    <property type="entry name" value="LRR receptor-like serine/threonine-protein kinase GSO1"/>
    <property type="match status" value="2"/>
</dbReference>
<dbReference type="PANTHER" id="PTHR48059">
    <property type="entry name" value="POLYGALACTURONASE INHIBITOR 1"/>
    <property type="match status" value="1"/>
</dbReference>
<accession>D7KJ87</accession>
<evidence type="ECO:0000256" key="8">
    <source>
        <dbReference type="ARBA" id="ARBA00023136"/>
    </source>
</evidence>
<evidence type="ECO:0000256" key="7">
    <source>
        <dbReference type="ARBA" id="ARBA00022989"/>
    </source>
</evidence>
<dbReference type="Pfam" id="PF00560">
    <property type="entry name" value="LRR_1"/>
    <property type="match status" value="3"/>
</dbReference>
<evidence type="ECO:0000256" key="2">
    <source>
        <dbReference type="ARBA" id="ARBA00004196"/>
    </source>
</evidence>
<evidence type="ECO:0000256" key="6">
    <source>
        <dbReference type="ARBA" id="ARBA00022737"/>
    </source>
</evidence>
<dbReference type="AlphaFoldDB" id="D7KJ87"/>
<dbReference type="SUPFAM" id="SSF52058">
    <property type="entry name" value="L domain-like"/>
    <property type="match status" value="2"/>
</dbReference>
<reference evidence="14" key="1">
    <citation type="journal article" date="2011" name="Nat. Genet.">
        <title>The Arabidopsis lyrata genome sequence and the basis of rapid genome size change.</title>
        <authorList>
            <person name="Hu T.T."/>
            <person name="Pattyn P."/>
            <person name="Bakker E.G."/>
            <person name="Cao J."/>
            <person name="Cheng J.-F."/>
            <person name="Clark R.M."/>
            <person name="Fahlgren N."/>
            <person name="Fawcett J.A."/>
            <person name="Grimwood J."/>
            <person name="Gundlach H."/>
            <person name="Haberer G."/>
            <person name="Hollister J.D."/>
            <person name="Ossowski S."/>
            <person name="Ottilar R.P."/>
            <person name="Salamov A.A."/>
            <person name="Schneeberger K."/>
            <person name="Spannagl M."/>
            <person name="Wang X."/>
            <person name="Yang L."/>
            <person name="Nasrallah M.E."/>
            <person name="Bergelson J."/>
            <person name="Carrington J.C."/>
            <person name="Gaut B.S."/>
            <person name="Schmutz J."/>
            <person name="Mayer K.F.X."/>
            <person name="Van de Peer Y."/>
            <person name="Grigoriev I.V."/>
            <person name="Nordborg M."/>
            <person name="Weigel D."/>
            <person name="Guo Y.-L."/>
        </authorList>
    </citation>
    <scope>NUCLEOTIDE SEQUENCE [LARGE SCALE GENOMIC DNA]</scope>
    <source>
        <strain evidence="14">cv. MN47</strain>
    </source>
</reference>
<dbReference type="InterPro" id="IPR003591">
    <property type="entry name" value="Leu-rich_rpt_typical-subtyp"/>
</dbReference>
<evidence type="ECO:0000256" key="10">
    <source>
        <dbReference type="SAM" id="SignalP"/>
    </source>
</evidence>
<keyword evidence="4" id="KW-0812">Transmembrane</keyword>
<evidence type="ECO:0000256" key="1">
    <source>
        <dbReference type="ARBA" id="ARBA00004167"/>
    </source>
</evidence>
<name>D7KJ87_ARALL</name>
<dbReference type="PROSITE" id="PS51450">
    <property type="entry name" value="LRR"/>
    <property type="match status" value="1"/>
</dbReference>
<dbReference type="InterPro" id="IPR001611">
    <property type="entry name" value="Leu-rich_rpt"/>
</dbReference>
<feature type="domain" description="Disease resistance R13L4/SHOC-2-like LRR" evidence="12">
    <location>
        <begin position="94"/>
        <end position="207"/>
    </location>
</feature>
<keyword evidence="5 10" id="KW-0732">Signal</keyword>
<evidence type="ECO:0000256" key="9">
    <source>
        <dbReference type="ARBA" id="ARBA00038043"/>
    </source>
</evidence>
<keyword evidence="6" id="KW-0677">Repeat</keyword>
<feature type="chain" id="PRO_5003100663" evidence="10">
    <location>
        <begin position="26"/>
        <end position="931"/>
    </location>
</feature>
<dbReference type="InterPro" id="IPR051848">
    <property type="entry name" value="PGIP"/>
</dbReference>
<dbReference type="Pfam" id="PF08263">
    <property type="entry name" value="LRRNT_2"/>
    <property type="match status" value="2"/>
</dbReference>
<keyword evidence="3" id="KW-0433">Leucine-rich repeat</keyword>
<dbReference type="Gene3D" id="3.80.10.10">
    <property type="entry name" value="Ribonuclease Inhibitor"/>
    <property type="match status" value="5"/>
</dbReference>
<dbReference type="PRINTS" id="PR00019">
    <property type="entry name" value="LEURICHRPT"/>
</dbReference>
<dbReference type="Pfam" id="PF23598">
    <property type="entry name" value="LRR_14"/>
    <property type="match status" value="1"/>
</dbReference>
<dbReference type="SUPFAM" id="SSF52047">
    <property type="entry name" value="RNI-like"/>
    <property type="match status" value="1"/>
</dbReference>
<dbReference type="PANTHER" id="PTHR48059:SF19">
    <property type="entry name" value="RECEPTOR-LIKE PROTEIN KINASE 5"/>
    <property type="match status" value="1"/>
</dbReference>
<evidence type="ECO:0000313" key="13">
    <source>
        <dbReference type="EMBL" id="EFH67310.1"/>
    </source>
</evidence>
<evidence type="ECO:0000313" key="14">
    <source>
        <dbReference type="Proteomes" id="UP000008694"/>
    </source>
</evidence>
<dbReference type="HOGENOM" id="CLU_314337_0_0_1"/>
<comment type="subcellular location">
    <subcellularLocation>
        <location evidence="2">Cell envelope</location>
    </subcellularLocation>
    <subcellularLocation>
        <location evidence="1">Membrane</location>
        <topology evidence="1">Single-pass membrane protein</topology>
    </subcellularLocation>
</comment>
<protein>
    <submittedName>
        <fullName evidence="13">Predicted protein</fullName>
    </submittedName>
</protein>
<dbReference type="InterPro" id="IPR032675">
    <property type="entry name" value="LRR_dom_sf"/>
</dbReference>
<evidence type="ECO:0000259" key="11">
    <source>
        <dbReference type="Pfam" id="PF08263"/>
    </source>
</evidence>
<feature type="domain" description="Leucine-rich repeat-containing N-terminal plant-type" evidence="11">
    <location>
        <begin position="29"/>
        <end position="68"/>
    </location>
</feature>
<feature type="signal peptide" evidence="10">
    <location>
        <begin position="1"/>
        <end position="25"/>
    </location>
</feature>
<evidence type="ECO:0000256" key="5">
    <source>
        <dbReference type="ARBA" id="ARBA00022729"/>
    </source>
</evidence>
<evidence type="ECO:0000256" key="4">
    <source>
        <dbReference type="ARBA" id="ARBA00022692"/>
    </source>
</evidence>
<dbReference type="GO" id="GO:0016020">
    <property type="term" value="C:membrane"/>
    <property type="evidence" value="ECO:0007669"/>
    <property type="project" value="UniProtKB-SubCell"/>
</dbReference>
<dbReference type="EMBL" id="GL348713">
    <property type="protein sequence ID" value="EFH67310.1"/>
    <property type="molecule type" value="Genomic_DNA"/>
</dbReference>
<dbReference type="eggNOG" id="KOG0619">
    <property type="taxonomic scope" value="Eukaryota"/>
</dbReference>
<gene>
    <name evidence="13" type="ORF">ARALYDRAFT_681108</name>
</gene>
<dbReference type="Pfam" id="PF13855">
    <property type="entry name" value="LRR_8"/>
    <property type="match status" value="2"/>
</dbReference>
<dbReference type="Proteomes" id="UP000008694">
    <property type="component" value="Unassembled WGS sequence"/>
</dbReference>
<dbReference type="InterPro" id="IPR055414">
    <property type="entry name" value="LRR_R13L4/SHOC2-like"/>
</dbReference>
<sequence>MTSCSFTLFIFAVIIFLQSLSSTGATTCHPDDEAGLLAFKSGITQDPSGMLSSWTKNTSCCSWKGITCLNSDRVTNLDLVGFLKKPERSLSGTLSPSLAKLQHLNVVSLGDHGNITGSFPKFLLKLPKLRYVDIQNNRLSGPLPTNIGVLNTLEQFFLQGNKFTGPIPNSISNLTRLSYLIFGGNLLTGTIPLGLANLKLMQHLALGDNRLSGTVPEIFESMTLLKFLDLSRNGFSGKLPLSIASLAPTLLALKLSQNNLSGAIPDYISRFNRLEKLDLSKNRFSGVVPKGFVNLTNINNLDLSHNLLTNQFPELNVNTIEYLDLSYNQFQLETIPQWVTSLPSLFLLKLAKCGIKMSLDDWKPAEPLYYHYIDLSKNEISGSLERFLNQTWYLLEFRAAGNKLQFDMGNLKFARTLKTLDLSRNLVFGMVPAMVAGLQRLNLSQNHLCGKLPATKFPASAIIFLRCLCFTGAATCHPDDEAGLLGFKSSITKDPSDILSSWKKGTNCCFWRGIICFPRDRVTQLNVNGDVYLGLTFLSGTISPMLAKLQHLEGIYLTSLRKIAGPFPQFLFRLPKLKYVSIQGNLLSGPLPANIGELSQLKTLVIEGNLFTGQIPSSLLSGPLPANIGELSRLENSISNLTRLSWLNLSNNRLSGTIPNIFKSMIELQSLDLSRNKFSGKLPPSIASLSLTLTILNLGQNNLSGTIPNYLSRFEALSTLVLSKNHYSGFVPMSFTNLTNITILDLSHNHLTGAFPVLNSIDGIESLDLSYNKFHLKTIPKWMISSPFIYSLKLAKCGINISLDDWKLAGTYYYDFIDLSENEISGSPARFLNQMKYLKDFRAAGNKLRFDLGKLTFVERLETLDLSRNLIFGKVPATVAGLKTLNVSQNHLCGKLPATKFPASAFAGNDCLCGSPLSPCRVLMSQQLVKQ</sequence>
<keyword evidence="14" id="KW-1185">Reference proteome</keyword>
<dbReference type="SMART" id="SM00369">
    <property type="entry name" value="LRR_TYP"/>
    <property type="match status" value="8"/>
</dbReference>
<proteinExistence type="inferred from homology"/>
<organism evidence="14">
    <name type="scientific">Arabidopsis lyrata subsp. lyrata</name>
    <name type="common">Lyre-leaved rock-cress</name>
    <dbReference type="NCBI Taxonomy" id="81972"/>
    <lineage>
        <taxon>Eukaryota</taxon>
        <taxon>Viridiplantae</taxon>
        <taxon>Streptophyta</taxon>
        <taxon>Embryophyta</taxon>
        <taxon>Tracheophyta</taxon>
        <taxon>Spermatophyta</taxon>
        <taxon>Magnoliopsida</taxon>
        <taxon>eudicotyledons</taxon>
        <taxon>Gunneridae</taxon>
        <taxon>Pentapetalae</taxon>
        <taxon>rosids</taxon>
        <taxon>malvids</taxon>
        <taxon>Brassicales</taxon>
        <taxon>Brassicaceae</taxon>
        <taxon>Camelineae</taxon>
        <taxon>Arabidopsis</taxon>
    </lineage>
</organism>
<comment type="similarity">
    <text evidence="9">Belongs to the polygalacturonase-inhibiting protein family.</text>
</comment>
<evidence type="ECO:0000259" key="12">
    <source>
        <dbReference type="Pfam" id="PF23598"/>
    </source>
</evidence>
<keyword evidence="8" id="KW-0472">Membrane</keyword>
<keyword evidence="7" id="KW-1133">Transmembrane helix</keyword>
<feature type="domain" description="Leucine-rich repeat-containing N-terminal plant-type" evidence="11">
    <location>
        <begin position="477"/>
        <end position="516"/>
    </location>
</feature>
<evidence type="ECO:0000256" key="3">
    <source>
        <dbReference type="ARBA" id="ARBA00022614"/>
    </source>
</evidence>
<dbReference type="InterPro" id="IPR013210">
    <property type="entry name" value="LRR_N_plant-typ"/>
</dbReference>